<evidence type="ECO:0000259" key="3">
    <source>
        <dbReference type="PROSITE" id="PS50110"/>
    </source>
</evidence>
<feature type="domain" description="Response regulatory" evidence="3">
    <location>
        <begin position="7"/>
        <end position="120"/>
    </location>
</feature>
<dbReference type="PANTHER" id="PTHR44591:SF21">
    <property type="entry name" value="TWO-COMPONENT RESPONSE REGULATOR"/>
    <property type="match status" value="1"/>
</dbReference>
<comment type="caution">
    <text evidence="4">The sequence shown here is derived from an EMBL/GenBank/DDBJ whole genome shotgun (WGS) entry which is preliminary data.</text>
</comment>
<protein>
    <submittedName>
        <fullName evidence="4">Response regulator</fullName>
    </submittedName>
</protein>
<dbReference type="Gene3D" id="3.40.50.2300">
    <property type="match status" value="1"/>
</dbReference>
<dbReference type="RefSeq" id="WP_138328148.1">
    <property type="nucleotide sequence ID" value="NZ_VCDI01000018.1"/>
</dbReference>
<dbReference type="Proteomes" id="UP000305654">
    <property type="component" value="Unassembled WGS sequence"/>
</dbReference>
<feature type="modified residue" description="4-aspartylphosphate" evidence="2">
    <location>
        <position position="57"/>
    </location>
</feature>
<dbReference type="Pfam" id="PF00072">
    <property type="entry name" value="Response_reg"/>
    <property type="match status" value="1"/>
</dbReference>
<evidence type="ECO:0000313" key="5">
    <source>
        <dbReference type="Proteomes" id="UP000305654"/>
    </source>
</evidence>
<evidence type="ECO:0000313" key="4">
    <source>
        <dbReference type="EMBL" id="TLU70485.1"/>
    </source>
</evidence>
<dbReference type="PANTHER" id="PTHR44591">
    <property type="entry name" value="STRESS RESPONSE REGULATOR PROTEIN 1"/>
    <property type="match status" value="1"/>
</dbReference>
<gene>
    <name evidence="4" type="ORF">FE263_21740</name>
</gene>
<evidence type="ECO:0000256" key="2">
    <source>
        <dbReference type="PROSITE-ProRule" id="PRU00169"/>
    </source>
</evidence>
<dbReference type="AlphaFoldDB" id="A0A5R9IYD3"/>
<evidence type="ECO:0000256" key="1">
    <source>
        <dbReference type="ARBA" id="ARBA00022553"/>
    </source>
</evidence>
<dbReference type="InterPro" id="IPR011006">
    <property type="entry name" value="CheY-like_superfamily"/>
</dbReference>
<dbReference type="EMBL" id="VCDI01000018">
    <property type="protein sequence ID" value="TLU70485.1"/>
    <property type="molecule type" value="Genomic_DNA"/>
</dbReference>
<dbReference type="SMART" id="SM00448">
    <property type="entry name" value="REC"/>
    <property type="match status" value="1"/>
</dbReference>
<dbReference type="SUPFAM" id="SSF52172">
    <property type="entry name" value="CheY-like"/>
    <property type="match status" value="1"/>
</dbReference>
<dbReference type="InterPro" id="IPR001789">
    <property type="entry name" value="Sig_transdc_resp-reg_receiver"/>
</dbReference>
<reference evidence="4 5" key="1">
    <citation type="submission" date="2019-05" db="EMBL/GenBank/DDBJ databases">
        <authorList>
            <person name="Pankratov T."/>
            <person name="Grouzdev D."/>
        </authorList>
    </citation>
    <scope>NUCLEOTIDE SEQUENCE [LARGE SCALE GENOMIC DNA]</scope>
    <source>
        <strain evidence="4 5">KEBCLARHB70R</strain>
    </source>
</reference>
<dbReference type="PROSITE" id="PS50110">
    <property type="entry name" value="RESPONSE_REGULATORY"/>
    <property type="match status" value="1"/>
</dbReference>
<dbReference type="GO" id="GO:0000160">
    <property type="term" value="P:phosphorelay signal transduction system"/>
    <property type="evidence" value="ECO:0007669"/>
    <property type="project" value="InterPro"/>
</dbReference>
<dbReference type="CDD" id="cd00156">
    <property type="entry name" value="REC"/>
    <property type="match status" value="1"/>
</dbReference>
<accession>A0A5R9IYD3</accession>
<sequence length="129" mass="14269">MDRKTIRILVAEDDDFTRLLLIEFLDGAGYDTLAARDGSKARHLIDDPDGIDVLVTDVNMPGSHGISVARHLRELRPGVPVVFVTGQPEQVEGRKLFAPFAQFPEHFNLSDLVESVSKMLDTDTEPVPS</sequence>
<dbReference type="OrthoDB" id="7326651at2"/>
<dbReference type="InterPro" id="IPR050595">
    <property type="entry name" value="Bact_response_regulator"/>
</dbReference>
<organism evidence="4 5">
    <name type="scientific">Lichenicoccus roseus</name>
    <dbReference type="NCBI Taxonomy" id="2683649"/>
    <lineage>
        <taxon>Bacteria</taxon>
        <taxon>Pseudomonadati</taxon>
        <taxon>Pseudomonadota</taxon>
        <taxon>Alphaproteobacteria</taxon>
        <taxon>Acetobacterales</taxon>
        <taxon>Acetobacteraceae</taxon>
        <taxon>Lichenicoccus</taxon>
    </lineage>
</organism>
<name>A0A5R9IYD3_9PROT</name>
<keyword evidence="5" id="KW-1185">Reference proteome</keyword>
<keyword evidence="1 2" id="KW-0597">Phosphoprotein</keyword>
<proteinExistence type="predicted"/>